<keyword evidence="2" id="KW-0805">Transcription regulation</keyword>
<dbReference type="KEGG" id="nwr:E3U44_12880"/>
<dbReference type="SUPFAM" id="SSF46785">
    <property type="entry name" value="Winged helix' DNA-binding domain"/>
    <property type="match status" value="1"/>
</dbReference>
<dbReference type="OrthoDB" id="9814704at2"/>
<dbReference type="Gene3D" id="1.10.10.10">
    <property type="entry name" value="Winged helix-like DNA-binding domain superfamily/Winged helix DNA-binding domain"/>
    <property type="match status" value="1"/>
</dbReference>
<sequence>MSDYFPKNTRATLAKETLSCANQLKVLAEETRLAIVEQLLNGPKHVSKINETLRVEQSLLSHHLKVLRKAGFILAERDGKSIRYRLAPQVAMASKGKAINLGCCFLSFD</sequence>
<dbReference type="AlphaFoldDB" id="A0A4V1AW40"/>
<dbReference type="PROSITE" id="PS50987">
    <property type="entry name" value="HTH_ARSR_2"/>
    <property type="match status" value="1"/>
</dbReference>
<evidence type="ECO:0000256" key="4">
    <source>
        <dbReference type="ARBA" id="ARBA00023163"/>
    </source>
</evidence>
<dbReference type="Pfam" id="PF01022">
    <property type="entry name" value="HTH_5"/>
    <property type="match status" value="1"/>
</dbReference>
<dbReference type="GO" id="GO:0003677">
    <property type="term" value="F:DNA binding"/>
    <property type="evidence" value="ECO:0007669"/>
    <property type="project" value="UniProtKB-KW"/>
</dbReference>
<evidence type="ECO:0000313" key="7">
    <source>
        <dbReference type="Proteomes" id="UP000294325"/>
    </source>
</evidence>
<evidence type="ECO:0000313" key="6">
    <source>
        <dbReference type="EMBL" id="QBQ55305.1"/>
    </source>
</evidence>
<feature type="domain" description="HTH arsR-type" evidence="5">
    <location>
        <begin position="12"/>
        <end position="109"/>
    </location>
</feature>
<dbReference type="RefSeq" id="WP_134358568.1">
    <property type="nucleotide sequence ID" value="NZ_CP038033.1"/>
</dbReference>
<dbReference type="GO" id="GO:0046685">
    <property type="term" value="P:response to arsenic-containing substance"/>
    <property type="evidence" value="ECO:0007669"/>
    <property type="project" value="UniProtKB-KW"/>
</dbReference>
<dbReference type="NCBIfam" id="NF033788">
    <property type="entry name" value="HTH_metalloreg"/>
    <property type="match status" value="1"/>
</dbReference>
<dbReference type="InterPro" id="IPR051081">
    <property type="entry name" value="HTH_MetalResp_TranReg"/>
</dbReference>
<dbReference type="Proteomes" id="UP000294325">
    <property type="component" value="Chromosome"/>
</dbReference>
<evidence type="ECO:0000259" key="5">
    <source>
        <dbReference type="PROSITE" id="PS50987"/>
    </source>
</evidence>
<dbReference type="InterPro" id="IPR001845">
    <property type="entry name" value="HTH_ArsR_DNA-bd_dom"/>
</dbReference>
<dbReference type="InterPro" id="IPR036388">
    <property type="entry name" value="WH-like_DNA-bd_sf"/>
</dbReference>
<evidence type="ECO:0000256" key="3">
    <source>
        <dbReference type="ARBA" id="ARBA00023125"/>
    </source>
</evidence>
<proteinExistence type="predicted"/>
<dbReference type="PRINTS" id="PR00778">
    <property type="entry name" value="HTHARSR"/>
</dbReference>
<protein>
    <submittedName>
        <fullName evidence="6">ArsR family transcriptional regulator</fullName>
    </submittedName>
</protein>
<dbReference type="GO" id="GO:0003700">
    <property type="term" value="F:DNA-binding transcription factor activity"/>
    <property type="evidence" value="ECO:0007669"/>
    <property type="project" value="InterPro"/>
</dbReference>
<organism evidence="6 7">
    <name type="scientific">Nitrosococcus wardiae</name>
    <dbReference type="NCBI Taxonomy" id="1814290"/>
    <lineage>
        <taxon>Bacteria</taxon>
        <taxon>Pseudomonadati</taxon>
        <taxon>Pseudomonadota</taxon>
        <taxon>Gammaproteobacteria</taxon>
        <taxon>Chromatiales</taxon>
        <taxon>Chromatiaceae</taxon>
        <taxon>Nitrosococcus</taxon>
    </lineage>
</organism>
<reference evidence="6 7" key="1">
    <citation type="submission" date="2019-03" db="EMBL/GenBank/DDBJ databases">
        <title>The genome sequence of Nitrosococcus wardiae strain D1FHST reveals the archetypal metabolic capacity of ammonia-oxidizing Gammaproteobacteria.</title>
        <authorList>
            <person name="Wang L."/>
            <person name="Lim C.K."/>
            <person name="Hanson T.E."/>
            <person name="Dang H."/>
            <person name="Klotz M.G."/>
        </authorList>
    </citation>
    <scope>NUCLEOTIDE SEQUENCE [LARGE SCALE GENOMIC DNA]</scope>
    <source>
        <strain evidence="6 7">D1FHS</strain>
    </source>
</reference>
<dbReference type="CDD" id="cd00090">
    <property type="entry name" value="HTH_ARSR"/>
    <property type="match status" value="1"/>
</dbReference>
<dbReference type="PANTHER" id="PTHR33154">
    <property type="entry name" value="TRANSCRIPTIONAL REGULATOR, ARSR FAMILY"/>
    <property type="match status" value="1"/>
</dbReference>
<keyword evidence="7" id="KW-1185">Reference proteome</keyword>
<dbReference type="InterPro" id="IPR036390">
    <property type="entry name" value="WH_DNA-bd_sf"/>
</dbReference>
<gene>
    <name evidence="6" type="ORF">E3U44_12880</name>
</gene>
<name>A0A4V1AW40_9GAMM</name>
<dbReference type="EMBL" id="CP038033">
    <property type="protein sequence ID" value="QBQ55305.1"/>
    <property type="molecule type" value="Genomic_DNA"/>
</dbReference>
<dbReference type="PANTHER" id="PTHR33154:SF18">
    <property type="entry name" value="ARSENICAL RESISTANCE OPERON REPRESSOR"/>
    <property type="match status" value="1"/>
</dbReference>
<dbReference type="SMART" id="SM00418">
    <property type="entry name" value="HTH_ARSR"/>
    <property type="match status" value="1"/>
</dbReference>
<dbReference type="InterPro" id="IPR011991">
    <property type="entry name" value="ArsR-like_HTH"/>
</dbReference>
<keyword evidence="4" id="KW-0804">Transcription</keyword>
<evidence type="ECO:0000256" key="2">
    <source>
        <dbReference type="ARBA" id="ARBA00023015"/>
    </source>
</evidence>
<keyword evidence="1" id="KW-0059">Arsenical resistance</keyword>
<evidence type="ECO:0000256" key="1">
    <source>
        <dbReference type="ARBA" id="ARBA00022849"/>
    </source>
</evidence>
<keyword evidence="3" id="KW-0238">DNA-binding</keyword>
<accession>A0A4V1AW40</accession>